<dbReference type="Proteomes" id="UP000672032">
    <property type="component" value="Chromosome 1"/>
</dbReference>
<feature type="compositionally biased region" description="Low complexity" evidence="1">
    <location>
        <begin position="1"/>
        <end position="26"/>
    </location>
</feature>
<accession>A0A8A3P6C6</accession>
<protein>
    <submittedName>
        <fullName evidence="2">Uncharacterized protein</fullName>
    </submittedName>
</protein>
<organism evidence="2 3">
    <name type="scientific">Monilinia vaccinii-corymbosi</name>
    <dbReference type="NCBI Taxonomy" id="61207"/>
    <lineage>
        <taxon>Eukaryota</taxon>
        <taxon>Fungi</taxon>
        <taxon>Dikarya</taxon>
        <taxon>Ascomycota</taxon>
        <taxon>Pezizomycotina</taxon>
        <taxon>Leotiomycetes</taxon>
        <taxon>Helotiales</taxon>
        <taxon>Sclerotiniaceae</taxon>
        <taxon>Monilinia</taxon>
    </lineage>
</organism>
<evidence type="ECO:0000256" key="1">
    <source>
        <dbReference type="SAM" id="MobiDB-lite"/>
    </source>
</evidence>
<reference evidence="2" key="1">
    <citation type="submission" date="2020-10" db="EMBL/GenBank/DDBJ databases">
        <title>Genome Sequence of Monilinia vaccinii-corymbosi Sheds Light on Mummy Berry Disease Infection of Blueberry and Mating Type.</title>
        <authorList>
            <person name="Yow A.G."/>
            <person name="Zhang Y."/>
            <person name="Bansal K."/>
            <person name="Eacker S.M."/>
            <person name="Sullivan S."/>
            <person name="Liachko I."/>
            <person name="Cubeta M.A."/>
            <person name="Rollins J.A."/>
            <person name="Ashrafi H."/>
        </authorList>
    </citation>
    <scope>NUCLEOTIDE SEQUENCE</scope>
    <source>
        <strain evidence="2">RL-1</strain>
    </source>
</reference>
<evidence type="ECO:0000313" key="3">
    <source>
        <dbReference type="Proteomes" id="UP000672032"/>
    </source>
</evidence>
<feature type="region of interest" description="Disordered" evidence="1">
    <location>
        <begin position="1"/>
        <end position="88"/>
    </location>
</feature>
<dbReference type="EMBL" id="CP063405">
    <property type="protein sequence ID" value="QSZ29178.1"/>
    <property type="molecule type" value="Genomic_DNA"/>
</dbReference>
<feature type="compositionally biased region" description="Pro residues" evidence="1">
    <location>
        <begin position="33"/>
        <end position="56"/>
    </location>
</feature>
<sequence length="226" mass="24826">MGLSPSLPLALSPTSTKQSTSSTSPPNDIVTESPPPPPERAPNPTTPPLPVNPPIPLIHLTQHTHRKPHTRITPLQLRPPQNQPPQLINRNPQILRSQTARVSTQRTPKRVERQARRRKHAAILLQGSADHFFGVRALDDVAERRRFAHRQPVAADVGEFAFGARDGVAEDAFGAGAEGCGMQEFDAVAVGCVEGVVDGGELEERMWWAMVSLGEDGRPEYFVRER</sequence>
<feature type="compositionally biased region" description="Low complexity" evidence="1">
    <location>
        <begin position="74"/>
        <end position="88"/>
    </location>
</feature>
<evidence type="ECO:0000313" key="2">
    <source>
        <dbReference type="EMBL" id="QSZ29178.1"/>
    </source>
</evidence>
<dbReference type="AlphaFoldDB" id="A0A8A3P6C6"/>
<proteinExistence type="predicted"/>
<gene>
    <name evidence="2" type="ORF">DSL72_003689</name>
</gene>
<keyword evidence="3" id="KW-1185">Reference proteome</keyword>
<name>A0A8A3P6C6_9HELO</name>